<keyword evidence="6" id="KW-1185">Reference proteome</keyword>
<keyword evidence="4" id="KW-0645">Protease</keyword>
<sequence>MTQYRWKDIAWRDLWLLPIFIISQLILGMLVPVIYFFMTGSIEVFTDEGLVFNDTITYLIEIVSLVSYIIVVISFWLLHFKSMKQRFKLGIQGIKDYWKWIVVAYLIAMAASQAYGWIKEFLPEKFQYGTPQNEMLVSEMIHNLALLPVSFLFIAVFAPIVEEIIFRHILIGELGKKLNFKVMAVISVIIFAAFHVTNASSPFEIVDYLIIAIPLVWLYLKSNRNLGVTIGFHILNNFLAFVLELLL</sequence>
<dbReference type="EMBL" id="JAEDAQ010000009">
    <property type="protein sequence ID" value="MBH9581092.1"/>
    <property type="molecule type" value="Genomic_DNA"/>
</dbReference>
<keyword evidence="4" id="KW-0482">Metalloprotease</keyword>
<reference evidence="3 6" key="2">
    <citation type="submission" date="2020-12" db="EMBL/GenBank/DDBJ databases">
        <title>Genomic analysis of Staphylococcus felis from a cat with skin infection.</title>
        <authorList>
            <person name="Aslantas O."/>
            <person name="Keskin O."/>
            <person name="Buyukaltay K."/>
            <person name="Gullu Yucetepe A."/>
        </authorList>
    </citation>
    <scope>NUCLEOTIDE SEQUENCE [LARGE SCALE GENOMIC DNA]</scope>
    <source>
        <strain evidence="3 6">HARRANVET</strain>
    </source>
</reference>
<feature type="transmembrane region" description="Helical" evidence="1">
    <location>
        <begin position="58"/>
        <end position="78"/>
    </location>
</feature>
<evidence type="ECO:0000313" key="3">
    <source>
        <dbReference type="EMBL" id="MBH9581092.1"/>
    </source>
</evidence>
<reference evidence="4 5" key="1">
    <citation type="journal article" date="2018" name="Vet. Microbiol.">
        <title>Characterisation of Staphylococcus felis isolated from cats using whole genome sequencing.</title>
        <authorList>
            <person name="Worthing K."/>
            <person name="Pang S."/>
            <person name="Trott D.J."/>
            <person name="Abraham S."/>
            <person name="Coombs G.W."/>
            <person name="Jordan D."/>
            <person name="McIntyre L."/>
            <person name="Davies M.R."/>
            <person name="Norris J."/>
        </authorList>
    </citation>
    <scope>NUCLEOTIDE SEQUENCE [LARGE SCALE GENOMIC DNA]</scope>
    <source>
        <strain evidence="4 5">F25</strain>
    </source>
</reference>
<evidence type="ECO:0000313" key="4">
    <source>
        <dbReference type="EMBL" id="REI23311.1"/>
    </source>
</evidence>
<dbReference type="GO" id="GO:0004175">
    <property type="term" value="F:endopeptidase activity"/>
    <property type="evidence" value="ECO:0007669"/>
    <property type="project" value="UniProtKB-ARBA"/>
</dbReference>
<dbReference type="PANTHER" id="PTHR36435">
    <property type="entry name" value="SLR1288 PROTEIN"/>
    <property type="match status" value="1"/>
</dbReference>
<protein>
    <submittedName>
        <fullName evidence="4">CPBP family intramembrane metalloprotease</fullName>
    </submittedName>
</protein>
<dbReference type="RefSeq" id="WP_115856160.1">
    <property type="nucleotide sequence ID" value="NZ_CAJUZR010000030.1"/>
</dbReference>
<feature type="transmembrane region" description="Helical" evidence="1">
    <location>
        <begin position="178"/>
        <end position="196"/>
    </location>
</feature>
<feature type="transmembrane region" description="Helical" evidence="1">
    <location>
        <begin position="14"/>
        <end position="38"/>
    </location>
</feature>
<keyword evidence="1" id="KW-0472">Membrane</keyword>
<proteinExistence type="predicted"/>
<feature type="domain" description="CAAX prenyl protease 2/Lysostaphin resistance protein A-like" evidence="2">
    <location>
        <begin position="148"/>
        <end position="239"/>
    </location>
</feature>
<dbReference type="InterPro" id="IPR003675">
    <property type="entry name" value="Rce1/LyrA-like_dom"/>
</dbReference>
<evidence type="ECO:0000259" key="2">
    <source>
        <dbReference type="Pfam" id="PF02517"/>
    </source>
</evidence>
<dbReference type="GO" id="GO:0080120">
    <property type="term" value="P:CAAX-box protein maturation"/>
    <property type="evidence" value="ECO:0007669"/>
    <property type="project" value="UniProtKB-ARBA"/>
</dbReference>
<keyword evidence="4" id="KW-0378">Hydrolase</keyword>
<gene>
    <name evidence="4" type="ORF">DOS76_04095</name>
    <name evidence="3" type="ORF">I9026_06850</name>
</gene>
<evidence type="ECO:0000256" key="1">
    <source>
        <dbReference type="SAM" id="Phobius"/>
    </source>
</evidence>
<comment type="caution">
    <text evidence="4">The sequence shown here is derived from an EMBL/GenBank/DDBJ whole genome shotgun (WGS) entry which is preliminary data.</text>
</comment>
<accession>A0AAX1RWA0</accession>
<dbReference type="EMBL" id="QKYD01000071">
    <property type="protein sequence ID" value="REI23311.1"/>
    <property type="molecule type" value="Genomic_DNA"/>
</dbReference>
<organism evidence="4 5">
    <name type="scientific">Staphylococcus felis</name>
    <dbReference type="NCBI Taxonomy" id="46127"/>
    <lineage>
        <taxon>Bacteria</taxon>
        <taxon>Bacillati</taxon>
        <taxon>Bacillota</taxon>
        <taxon>Bacilli</taxon>
        <taxon>Bacillales</taxon>
        <taxon>Staphylococcaceae</taxon>
        <taxon>Staphylococcus</taxon>
    </lineage>
</organism>
<dbReference type="InterPro" id="IPR052710">
    <property type="entry name" value="CAAX_protease"/>
</dbReference>
<dbReference type="Proteomes" id="UP000256337">
    <property type="component" value="Unassembled WGS sequence"/>
</dbReference>
<evidence type="ECO:0000313" key="5">
    <source>
        <dbReference type="Proteomes" id="UP000256337"/>
    </source>
</evidence>
<keyword evidence="1" id="KW-1133">Transmembrane helix</keyword>
<feature type="transmembrane region" description="Helical" evidence="1">
    <location>
        <begin position="227"/>
        <end position="246"/>
    </location>
</feature>
<feature type="transmembrane region" description="Helical" evidence="1">
    <location>
        <begin position="145"/>
        <end position="166"/>
    </location>
</feature>
<dbReference type="AlphaFoldDB" id="A0AAX1RWA0"/>
<feature type="transmembrane region" description="Helical" evidence="1">
    <location>
        <begin position="98"/>
        <end position="118"/>
    </location>
</feature>
<dbReference type="Proteomes" id="UP000597038">
    <property type="component" value="Unassembled WGS sequence"/>
</dbReference>
<keyword evidence="1" id="KW-0812">Transmembrane</keyword>
<dbReference type="PANTHER" id="PTHR36435:SF1">
    <property type="entry name" value="CAAX AMINO TERMINAL PROTEASE FAMILY PROTEIN"/>
    <property type="match status" value="1"/>
</dbReference>
<dbReference type="Pfam" id="PF02517">
    <property type="entry name" value="Rce1-like"/>
    <property type="match status" value="1"/>
</dbReference>
<name>A0AAX1RWA0_9STAP</name>
<dbReference type="GO" id="GO:0008237">
    <property type="term" value="F:metallopeptidase activity"/>
    <property type="evidence" value="ECO:0007669"/>
    <property type="project" value="UniProtKB-KW"/>
</dbReference>
<evidence type="ECO:0000313" key="6">
    <source>
        <dbReference type="Proteomes" id="UP000597038"/>
    </source>
</evidence>
<feature type="transmembrane region" description="Helical" evidence="1">
    <location>
        <begin position="202"/>
        <end position="220"/>
    </location>
</feature>